<feature type="coiled-coil region" evidence="1">
    <location>
        <begin position="2018"/>
        <end position="2091"/>
    </location>
</feature>
<feature type="compositionally biased region" description="Polar residues" evidence="2">
    <location>
        <begin position="895"/>
        <end position="911"/>
    </location>
</feature>
<feature type="compositionally biased region" description="Pro residues" evidence="2">
    <location>
        <begin position="500"/>
        <end position="510"/>
    </location>
</feature>
<feature type="compositionally biased region" description="Polar residues" evidence="2">
    <location>
        <begin position="1300"/>
        <end position="1310"/>
    </location>
</feature>
<feature type="compositionally biased region" description="Polar residues" evidence="2">
    <location>
        <begin position="967"/>
        <end position="978"/>
    </location>
</feature>
<feature type="compositionally biased region" description="Basic and acidic residues" evidence="2">
    <location>
        <begin position="415"/>
        <end position="425"/>
    </location>
</feature>
<feature type="compositionally biased region" description="Low complexity" evidence="2">
    <location>
        <begin position="242"/>
        <end position="255"/>
    </location>
</feature>
<feature type="region of interest" description="Disordered" evidence="2">
    <location>
        <begin position="1001"/>
        <end position="1076"/>
    </location>
</feature>
<proteinExistence type="predicted"/>
<sequence>MIPHPNQPYPYDPQSHTFLSPAGLFYPAPHPSPGSGHVHAASIAVPRYPNGQGTRHVSHPSLAWGVPMTGQPGGPLIHSTPSDYRDQAFGRGHSHSASIAATVLRNPLAGSLSPGHDVPTSRAASHLIPPTVGLASRAPPPRDTLGSTYGEGRSPSSLSPAFLASPIGLASRSTSDLTNLRVPSPSLSISTHSEPTALDPSRSGPRWSSLPQRPERPLKPRTGGPPKAVLGGPGGKTFDEMASASASASASPVARRSSDDKEQAKPGSESPQKSQIGGEAKGKMVTVRLPPERYSPPDSPVGFPTREEGSADDSDDPETHEESSLHLRQPRRDAFPWPAHRIRLSATGTPLPPSPPAHDHAEDREGSLPSSDLSEATESGESPRRVKDTRVNLPDEMGWERLLPSRLPAGSPDHTPTELKAAEDRIDPDDGTDSSSFELEPEQSEPRSRETSPVLNDPLEHHADDVDVIHTETIWDSSTTAHVTSSSHLQDISASTSSPPNQPITPPPQDDVPAALQAPLHPDTLRDQVSPTSHGSGVAGPSPTKPSFSGLDNGGFLKRQLGGLLRDPRANHVQRKRHASDGGDGGQSILEETVGETAGQSDSRTLEDEDERFVDVPLTAPVVDTASEVDDPDKTLVDDSSHPAHVNADSKAAPPHSVALDLAVETGGRIDDRSVKEDRSLEISKAEPDSASRGRAQRATVGPKLGRFLQGQLQGFLRPAEDRNARKTSMAAEDASVLGTKRSRDDHGVEDLPRGTDNNAPIVTPQPADSVPVTPKPKHLLPHQSPKSKQPASTSDHTPPAELTSSIPPVADSPASRLHALGPDVISNEIRGSRQSADLPASQRSISSSVLGLTTFHTKLRAGAASFQPSGVGSASTSTTSSPIKSVSAPHLHASQPSLNHTISPGESTKPSGLRATAMDFQPSTHSHSSSTSLSSPIKLGFALSPSGTLVSTPNLDNGPHKRLRPTATSFVPTNAGHNSRASLASSVLEDSVMQFTQRGSGDFTFSPPRNAAVPPGIDSPQKRLRPSATPFRPPSHRAATSTPRTSVAEMFSSPGYGGTPRSAEAASESEDGVRKRLRPTAQPFAPVFGIDFSGTTGPNPTVQSAKDVRANSPESIQPRRTPVPQKDGSSLRPSAAAFVPSAPFTFSFESPVPPIPASEPGYAAGQAFTFLGRTAVVVEPTSGSPHIPPPATLLLPIATVMQGEEDSIPAPTDPDQREDSDRDQQHILVDPASETTISQATPPTSDGLHPSGLFFRSPAGTPSSISPDAGLAVVPIRGEASPRLPPGEETWKGIKDPPTKSTLSHPSNRASREDRQSPKRKAENSHLPSLFASIPRGPTPCEQDLAEVTIHHSQPIHSPHATLSIGASPSREAEVELGPAKASDSESDGAVDVDSADVDDNYGTDANRIVADDMECQPNAGDVANVPAVSTTTAVPSQIDQPSSLNPLACPFSSARSIVRASRVSDLSLIAEAHFRAQENAFQPIEHDETKLSPDSTGQVLATLPLATPSGGGTSPVSIPVFTQPVIQVDEAADNRRFRAWVFPSGPSHSSRPSLSRRYSAPNDGAKPEDEVAEPNRHKTSLGVGVAVGVASTYLDSPAITDDDKSGQLSLVEHDLEPSPSVSAGAQTDYGSVQASVEFPLRRTKTLAIVNDSPSLSASSFVPSATLALPGDDALESSPFAQKVDQILRVVEETLVRTQEAERYPQNVAETVAGKVREDIVAGQAVVIAAFRETAEADHSAILEPSLNHIASILEAHSQLLSNIQAGNELVSSEADSVNSRLQEMFASLLTGQHTMLDMFSELSETGDASRDELRGAILALRDLQTTVQRRSTESEEAHRALDAAQQELKGSKGGLREARTESEVLKQRLADVRAERDELRVGREDGVRRLEAREQGERIAVERADHLKAMRMAAEDERDALAVALQRASGRVDTQEEKLRVLQSELEREREKAAAIPVVDVHAERLAEMELSSKTFQEEMLQRLGRLDESMHESMGSRVKEYESVLDRNRLLHGEMDLLRQKLDSTTDQLQALQLSSTTTLASSEREQAALADQLSAERAGREDADRRIQELEQSLARVSEEKVDWQMIATERQAAARMSEIRVHALSQENVYWRQFALSYDRKQFSRFMSANPGLAVGGTGTTQMDNPEGLPKESGKLSAGSPTPGISNGADGGGAVNGLKRMEAEEGGTWWNVAK</sequence>
<feature type="compositionally biased region" description="Acidic residues" evidence="2">
    <location>
        <begin position="1386"/>
        <end position="1401"/>
    </location>
</feature>
<feature type="compositionally biased region" description="Low complexity" evidence="2">
    <location>
        <begin position="477"/>
        <end position="488"/>
    </location>
</feature>
<evidence type="ECO:0000256" key="1">
    <source>
        <dbReference type="SAM" id="Coils"/>
    </source>
</evidence>
<feature type="compositionally biased region" description="Polar residues" evidence="2">
    <location>
        <begin position="785"/>
        <end position="807"/>
    </location>
</feature>
<feature type="region of interest" description="Disordered" evidence="2">
    <location>
        <begin position="1359"/>
        <end position="1401"/>
    </location>
</feature>
<feature type="compositionally biased region" description="Basic and acidic residues" evidence="2">
    <location>
        <begin position="668"/>
        <end position="692"/>
    </location>
</feature>
<feature type="region of interest" description="Disordered" evidence="2">
    <location>
        <begin position="952"/>
        <end position="978"/>
    </location>
</feature>
<dbReference type="Proteomes" id="UP000279259">
    <property type="component" value="Unassembled WGS sequence"/>
</dbReference>
<evidence type="ECO:0000313" key="4">
    <source>
        <dbReference type="Proteomes" id="UP000279259"/>
    </source>
</evidence>
<dbReference type="EMBL" id="RSCD01000016">
    <property type="protein sequence ID" value="RSH88622.1"/>
    <property type="molecule type" value="Genomic_DNA"/>
</dbReference>
<dbReference type="OrthoDB" id="2564742at2759"/>
<dbReference type="STRING" id="1890683.A0A427YC12"/>
<feature type="region of interest" description="Disordered" evidence="2">
    <location>
        <begin position="477"/>
        <end position="819"/>
    </location>
</feature>
<feature type="region of interest" description="Disordered" evidence="2">
    <location>
        <begin position="1091"/>
        <end position="1134"/>
    </location>
</feature>
<evidence type="ECO:0000256" key="2">
    <source>
        <dbReference type="SAM" id="MobiDB-lite"/>
    </source>
</evidence>
<keyword evidence="4" id="KW-1185">Reference proteome</keyword>
<feature type="compositionally biased region" description="Basic and acidic residues" evidence="2">
    <location>
        <begin position="1567"/>
        <end position="1578"/>
    </location>
</feature>
<feature type="region of interest" description="Disordered" evidence="2">
    <location>
        <begin position="866"/>
        <end position="915"/>
    </location>
</feature>
<feature type="compositionally biased region" description="Low complexity" evidence="2">
    <location>
        <begin position="869"/>
        <end position="889"/>
    </location>
</feature>
<feature type="coiled-coil region" evidence="1">
    <location>
        <begin position="1927"/>
        <end position="1954"/>
    </location>
</feature>
<feature type="compositionally biased region" description="Polar residues" evidence="2">
    <location>
        <begin position="368"/>
        <end position="380"/>
    </location>
</feature>
<feature type="region of interest" description="Disordered" evidence="2">
    <location>
        <begin position="177"/>
        <end position="465"/>
    </location>
</feature>
<feature type="coiled-coil region" evidence="1">
    <location>
        <begin position="1843"/>
        <end position="1877"/>
    </location>
</feature>
<feature type="compositionally biased region" description="Basic and acidic residues" evidence="2">
    <location>
        <begin position="320"/>
        <end position="334"/>
    </location>
</feature>
<accession>A0A427YC12</accession>
<feature type="compositionally biased region" description="Basic and acidic residues" evidence="2">
    <location>
        <begin position="381"/>
        <end position="390"/>
    </location>
</feature>
<feature type="compositionally biased region" description="Low complexity" evidence="2">
    <location>
        <begin position="1545"/>
        <end position="1561"/>
    </location>
</feature>
<feature type="compositionally biased region" description="Basic and acidic residues" evidence="2">
    <location>
        <begin position="1290"/>
        <end position="1299"/>
    </location>
</feature>
<feature type="compositionally biased region" description="Polar residues" evidence="2">
    <location>
        <begin position="185"/>
        <end position="194"/>
    </location>
</feature>
<feature type="region of interest" description="Disordered" evidence="2">
    <location>
        <begin position="1233"/>
        <end position="1340"/>
    </location>
</feature>
<feature type="compositionally biased region" description="Polar residues" evidence="2">
    <location>
        <begin position="1094"/>
        <end position="1105"/>
    </location>
</feature>
<feature type="compositionally biased region" description="Acidic residues" evidence="2">
    <location>
        <begin position="310"/>
        <end position="319"/>
    </location>
</feature>
<feature type="region of interest" description="Disordered" evidence="2">
    <location>
        <begin position="1544"/>
        <end position="1580"/>
    </location>
</feature>
<gene>
    <name evidence="3" type="ORF">EHS25_002849</name>
</gene>
<organism evidence="3 4">
    <name type="scientific">Saitozyma podzolica</name>
    <dbReference type="NCBI Taxonomy" id="1890683"/>
    <lineage>
        <taxon>Eukaryota</taxon>
        <taxon>Fungi</taxon>
        <taxon>Dikarya</taxon>
        <taxon>Basidiomycota</taxon>
        <taxon>Agaricomycotina</taxon>
        <taxon>Tremellomycetes</taxon>
        <taxon>Tremellales</taxon>
        <taxon>Trimorphomycetaceae</taxon>
        <taxon>Saitozyma</taxon>
    </lineage>
</organism>
<comment type="caution">
    <text evidence="3">The sequence shown here is derived from an EMBL/GenBank/DDBJ whole genome shotgun (WGS) entry which is preliminary data.</text>
</comment>
<keyword evidence="1" id="KW-0175">Coiled coil</keyword>
<feature type="compositionally biased region" description="Polar residues" evidence="2">
    <location>
        <begin position="1234"/>
        <end position="1245"/>
    </location>
</feature>
<name>A0A427YC12_9TREE</name>
<reference evidence="3 4" key="1">
    <citation type="submission" date="2018-11" db="EMBL/GenBank/DDBJ databases">
        <title>Genome sequence of Saitozyma podzolica DSM 27192.</title>
        <authorList>
            <person name="Aliyu H."/>
            <person name="Gorte O."/>
            <person name="Ochsenreither K."/>
        </authorList>
    </citation>
    <scope>NUCLEOTIDE SEQUENCE [LARGE SCALE GENOMIC DNA]</scope>
    <source>
        <strain evidence="3 4">DSM 27192</strain>
    </source>
</reference>
<feature type="compositionally biased region" description="Basic and acidic residues" evidence="2">
    <location>
        <begin position="1311"/>
        <end position="1325"/>
    </location>
</feature>
<feature type="region of interest" description="Disordered" evidence="2">
    <location>
        <begin position="130"/>
        <end position="158"/>
    </location>
</feature>
<evidence type="ECO:0000313" key="3">
    <source>
        <dbReference type="EMBL" id="RSH88622.1"/>
    </source>
</evidence>
<feature type="compositionally biased region" description="Basic and acidic residues" evidence="2">
    <location>
        <begin position="632"/>
        <end position="642"/>
    </location>
</feature>
<feature type="compositionally biased region" description="Basic and acidic residues" evidence="2">
    <location>
        <begin position="357"/>
        <end position="366"/>
    </location>
</feature>
<protein>
    <submittedName>
        <fullName evidence="3">Uncharacterized protein</fullName>
    </submittedName>
</protein>
<feature type="compositionally biased region" description="Basic and acidic residues" evidence="2">
    <location>
        <begin position="742"/>
        <end position="754"/>
    </location>
</feature>
<feature type="region of interest" description="Disordered" evidence="2">
    <location>
        <begin position="2141"/>
        <end position="2199"/>
    </location>
</feature>